<dbReference type="InterPro" id="IPR036249">
    <property type="entry name" value="Thioredoxin-like_sf"/>
</dbReference>
<dbReference type="InterPro" id="IPR004879">
    <property type="entry name" value="Ssp411-like_TRX"/>
</dbReference>
<evidence type="ECO:0000259" key="1">
    <source>
        <dbReference type="Pfam" id="PF03190"/>
    </source>
</evidence>
<gene>
    <name evidence="2" type="ORF">C9994_10190</name>
</gene>
<dbReference type="GO" id="GO:0005975">
    <property type="term" value="P:carbohydrate metabolic process"/>
    <property type="evidence" value="ECO:0007669"/>
    <property type="project" value="InterPro"/>
</dbReference>
<dbReference type="PANTHER" id="PTHR42899">
    <property type="entry name" value="SPERMATOGENESIS-ASSOCIATED PROTEIN 20"/>
    <property type="match status" value="1"/>
</dbReference>
<dbReference type="PANTHER" id="PTHR42899:SF1">
    <property type="entry name" value="SPERMATOGENESIS-ASSOCIATED PROTEIN 20"/>
    <property type="match status" value="1"/>
</dbReference>
<evidence type="ECO:0000313" key="3">
    <source>
        <dbReference type="Proteomes" id="UP000240608"/>
    </source>
</evidence>
<dbReference type="SUPFAM" id="SSF48208">
    <property type="entry name" value="Six-hairpin glycosidases"/>
    <property type="match status" value="1"/>
</dbReference>
<feature type="domain" description="Spermatogenesis-associated protein 20-like TRX" evidence="1">
    <location>
        <begin position="5"/>
        <end position="159"/>
    </location>
</feature>
<dbReference type="PIRSF" id="PIRSF006402">
    <property type="entry name" value="UCP006402_thioredoxin"/>
    <property type="match status" value="1"/>
</dbReference>
<sequence>MPEANKLIHETSPYLLQHAYNPVNWQAWNAESLKEAQTLDKPILLSIGYAACHWCHVMEHECFEDEEVAQIMNENFVCIKLDREERPDVDQIYMDAIQTMGLNGGWPLNVFLMPDQKPFYGGTYFPKKNWMSLLDNVAVAYQKNRDKLAESADNFAEALSTSEIAKLQVADNNKVSFSATSLSETYKQLSKYFDEDNGGTIGAPKFPMPVIWRFLTKYASLNNHKSATDHFSFTLSAMAQGGIYDQVGGGFARYSVDAEWFAPHFEKMLYDNGQLISLYANAYRFTRQQYFHLILKESIDFVKRELMHENGGFYSALDADSEGEEGKFYVWTKEEWQEVLGDDAELLAKFYNILPQGNWEKGWNIPFQHSSAEAFCKAEGIDLDLFLQKLKKVKKKLLQKRSNRLRPGLDDKMLCGWNALMLTGLCDAYKADNNEEYLQMARGNFEFIISKLLKGNKLHRNYKNGKSTLDAYLEDYALTIQAFIAYAEVSGNLDALHKARELADYTLANFYDEEEKLFYYTDAQSEKLIARKKEIFDNVIPASNSVMMENLHWLGILSTGSEYLEISDTMLEQVEHFISKEPRYMSNWASAATLKVHNTYDVVIIGPEAKNMQQQMWAQFHPNTLILAREEPTEIASVFKGKELLNQQTTIFVCQMNACQKPVNTVGEAIEQLKR</sequence>
<dbReference type="Pfam" id="PF03190">
    <property type="entry name" value="Thioredox_DsbH"/>
    <property type="match status" value="1"/>
</dbReference>
<proteinExistence type="predicted"/>
<reference evidence="2 3" key="1">
    <citation type="submission" date="2018-03" db="EMBL/GenBank/DDBJ databases">
        <title>Cross-interface Injection: A General Nanoliter Liquid Handling Method Applied to Single Cells Genome Amplification Automated Nanoliter Liquid Handling Applied to Single Cell Multiple Displacement Amplification.</title>
        <authorList>
            <person name="Yun J."/>
            <person name="Xu P."/>
            <person name="Xu J."/>
            <person name="Dai X."/>
            <person name="Wang Y."/>
            <person name="Zheng X."/>
            <person name="Cao C."/>
            <person name="Yi Q."/>
            <person name="Zhu Y."/>
            <person name="Wang L."/>
            <person name="Dong Z."/>
            <person name="Huang Y."/>
            <person name="Huang L."/>
            <person name="Du W."/>
        </authorList>
    </citation>
    <scope>NUCLEOTIDE SEQUENCE [LARGE SCALE GENOMIC DNA]</scope>
    <source>
        <strain evidence="2 3">Z-D1-2</strain>
    </source>
</reference>
<organism evidence="2 3">
    <name type="scientific">Marivirga lumbricoides</name>
    <dbReference type="NCBI Taxonomy" id="1046115"/>
    <lineage>
        <taxon>Bacteria</taxon>
        <taxon>Pseudomonadati</taxon>
        <taxon>Bacteroidota</taxon>
        <taxon>Cytophagia</taxon>
        <taxon>Cytophagales</taxon>
        <taxon>Marivirgaceae</taxon>
        <taxon>Marivirga</taxon>
    </lineage>
</organism>
<dbReference type="Gene3D" id="3.40.30.10">
    <property type="entry name" value="Glutaredoxin"/>
    <property type="match status" value="1"/>
</dbReference>
<dbReference type="CDD" id="cd02955">
    <property type="entry name" value="SSP411"/>
    <property type="match status" value="1"/>
</dbReference>
<accession>A0A2T4DPQ4</accession>
<dbReference type="InterPro" id="IPR008928">
    <property type="entry name" value="6-hairpin_glycosidase_sf"/>
</dbReference>
<dbReference type="AlphaFoldDB" id="A0A2T4DPQ4"/>
<evidence type="ECO:0000313" key="2">
    <source>
        <dbReference type="EMBL" id="PTB95785.1"/>
    </source>
</evidence>
<dbReference type="InterPro" id="IPR024705">
    <property type="entry name" value="Ssp411"/>
</dbReference>
<dbReference type="Proteomes" id="UP000240608">
    <property type="component" value="Unassembled WGS sequence"/>
</dbReference>
<dbReference type="SUPFAM" id="SSF52833">
    <property type="entry name" value="Thioredoxin-like"/>
    <property type="match status" value="1"/>
</dbReference>
<protein>
    <submittedName>
        <fullName evidence="2">Thioredoxin domain-containing protein</fullName>
    </submittedName>
</protein>
<dbReference type="Gene3D" id="1.50.10.20">
    <property type="match status" value="1"/>
</dbReference>
<comment type="caution">
    <text evidence="2">The sequence shown here is derived from an EMBL/GenBank/DDBJ whole genome shotgun (WGS) entry which is preliminary data.</text>
</comment>
<dbReference type="EMBL" id="PYVU01000086">
    <property type="protein sequence ID" value="PTB95785.1"/>
    <property type="molecule type" value="Genomic_DNA"/>
</dbReference>
<name>A0A2T4DPQ4_9BACT</name>